<accession>A0ABR5MK40</accession>
<keyword evidence="3" id="KW-1185">Reference proteome</keyword>
<organism evidence="2 3">
    <name type="scientific">Oceanobacillus caeni</name>
    <dbReference type="NCBI Taxonomy" id="405946"/>
    <lineage>
        <taxon>Bacteria</taxon>
        <taxon>Bacillati</taxon>
        <taxon>Bacillota</taxon>
        <taxon>Bacilli</taxon>
        <taxon>Bacillales</taxon>
        <taxon>Bacillaceae</taxon>
        <taxon>Oceanobacillus</taxon>
    </lineage>
</organism>
<gene>
    <name evidence="2" type="ORF">AFL42_07100</name>
</gene>
<evidence type="ECO:0000313" key="3">
    <source>
        <dbReference type="Proteomes" id="UP000037854"/>
    </source>
</evidence>
<evidence type="ECO:0008006" key="4">
    <source>
        <dbReference type="Google" id="ProtNLM"/>
    </source>
</evidence>
<comment type="caution">
    <text evidence="2">The sequence shown here is derived from an EMBL/GenBank/DDBJ whole genome shotgun (WGS) entry which is preliminary data.</text>
</comment>
<dbReference type="EMBL" id="LGTK01000018">
    <property type="protein sequence ID" value="KPH76066.1"/>
    <property type="molecule type" value="Genomic_DNA"/>
</dbReference>
<evidence type="ECO:0000313" key="2">
    <source>
        <dbReference type="EMBL" id="KPH76066.1"/>
    </source>
</evidence>
<sequence>MEKEQKQQQPKGPNKDFMINSLRNQLSEASLKVAEGDAILGEYFIQLQQKDERIKELEKDNEELRKQLAGKEKSEK</sequence>
<protein>
    <recommendedName>
        <fullName evidence="4">Transposase</fullName>
    </recommendedName>
</protein>
<reference evidence="2 3" key="1">
    <citation type="submission" date="2015-07" db="EMBL/GenBank/DDBJ databases">
        <title>High-quality draft genome sequence of Oceanobacillus caeni HM6, a bacillus isolated from a human feces.</title>
        <authorList>
            <person name="Kumar J."/>
            <person name="Verma M.K."/>
            <person name="Pandey R."/>
            <person name="Bhambi M."/>
            <person name="Chauhan N."/>
        </authorList>
    </citation>
    <scope>NUCLEOTIDE SEQUENCE [LARGE SCALE GENOMIC DNA]</scope>
    <source>
        <strain evidence="2 3">HM6</strain>
    </source>
</reference>
<evidence type="ECO:0000256" key="1">
    <source>
        <dbReference type="SAM" id="Coils"/>
    </source>
</evidence>
<proteinExistence type="predicted"/>
<name>A0ABR5MK40_9BACI</name>
<dbReference type="Proteomes" id="UP000037854">
    <property type="component" value="Unassembled WGS sequence"/>
</dbReference>
<feature type="coiled-coil region" evidence="1">
    <location>
        <begin position="40"/>
        <end position="74"/>
    </location>
</feature>
<dbReference type="RefSeq" id="WP_060668207.1">
    <property type="nucleotide sequence ID" value="NZ_LGTK01000018.1"/>
</dbReference>
<keyword evidence="1" id="KW-0175">Coiled coil</keyword>